<name>A0A426USJ9_9ACTN</name>
<dbReference type="OrthoDB" id="9885695at2"/>
<sequence length="159" mass="16894">MPNPPYGPVLHRPNPLFYLLGLPFIAYGVWVAFQGVLMVVAFFDRADPFAGDGPAAFGEGATTVVWGAVTFTIGCYIWRAARRRGAKDRFGRLLIIAGYVLVGFGLEAAVDVMTAMIQGNDGRSAVLEAAVWAVPGAILGAIGMKMADEIAIMTATVNE</sequence>
<dbReference type="RefSeq" id="WP_125249832.1">
    <property type="nucleotide sequence ID" value="NZ_RSEB01000007.1"/>
</dbReference>
<feature type="transmembrane region" description="Helical" evidence="1">
    <location>
        <begin position="93"/>
        <end position="117"/>
    </location>
</feature>
<keyword evidence="1" id="KW-1133">Transmembrane helix</keyword>
<evidence type="ECO:0000313" key="2">
    <source>
        <dbReference type="EMBL" id="RRR96476.1"/>
    </source>
</evidence>
<organism evidence="2 3">
    <name type="scientific">Glycomyces terrestris</name>
    <dbReference type="NCBI Taxonomy" id="2493553"/>
    <lineage>
        <taxon>Bacteria</taxon>
        <taxon>Bacillati</taxon>
        <taxon>Actinomycetota</taxon>
        <taxon>Actinomycetes</taxon>
        <taxon>Glycomycetales</taxon>
        <taxon>Glycomycetaceae</taxon>
        <taxon>Glycomyces</taxon>
    </lineage>
</organism>
<reference evidence="2 3" key="1">
    <citation type="submission" date="2018-12" db="EMBL/GenBank/DDBJ databases">
        <title>Glycomyces sp. YIM 121974 draft genome.</title>
        <authorList>
            <person name="Li Q."/>
        </authorList>
    </citation>
    <scope>NUCLEOTIDE SEQUENCE [LARGE SCALE GENOMIC DNA]</scope>
    <source>
        <strain evidence="2 3">YIM 121974</strain>
    </source>
</reference>
<evidence type="ECO:0008006" key="4">
    <source>
        <dbReference type="Google" id="ProtNLM"/>
    </source>
</evidence>
<keyword evidence="1" id="KW-0472">Membrane</keyword>
<evidence type="ECO:0000313" key="3">
    <source>
        <dbReference type="Proteomes" id="UP000277256"/>
    </source>
</evidence>
<comment type="caution">
    <text evidence="2">The sequence shown here is derived from an EMBL/GenBank/DDBJ whole genome shotgun (WGS) entry which is preliminary data.</text>
</comment>
<dbReference type="EMBL" id="RSEB01000007">
    <property type="protein sequence ID" value="RRR96476.1"/>
    <property type="molecule type" value="Genomic_DNA"/>
</dbReference>
<dbReference type="Proteomes" id="UP000277256">
    <property type="component" value="Unassembled WGS sequence"/>
</dbReference>
<gene>
    <name evidence="2" type="ORF">EIW28_21805</name>
</gene>
<dbReference type="AlphaFoldDB" id="A0A426USJ9"/>
<evidence type="ECO:0000256" key="1">
    <source>
        <dbReference type="SAM" id="Phobius"/>
    </source>
</evidence>
<feature type="transmembrane region" description="Helical" evidence="1">
    <location>
        <begin position="63"/>
        <end position="81"/>
    </location>
</feature>
<feature type="transmembrane region" description="Helical" evidence="1">
    <location>
        <begin position="129"/>
        <end position="147"/>
    </location>
</feature>
<keyword evidence="3" id="KW-1185">Reference proteome</keyword>
<keyword evidence="1" id="KW-0812">Transmembrane</keyword>
<proteinExistence type="predicted"/>
<accession>A0A426USJ9</accession>
<protein>
    <recommendedName>
        <fullName evidence="4">DUF2569 family protein</fullName>
    </recommendedName>
</protein>
<feature type="transmembrane region" description="Helical" evidence="1">
    <location>
        <begin position="16"/>
        <end position="43"/>
    </location>
</feature>